<dbReference type="HOGENOM" id="CLU_3106083_0_0_1"/>
<protein>
    <submittedName>
        <fullName evidence="1">Uncharacterized protein</fullName>
    </submittedName>
</protein>
<accession>G2YBI1</accession>
<organism evidence="1 2">
    <name type="scientific">Botryotinia fuckeliana (strain T4)</name>
    <name type="common">Noble rot fungus</name>
    <name type="synonym">Botrytis cinerea</name>
    <dbReference type="NCBI Taxonomy" id="999810"/>
    <lineage>
        <taxon>Eukaryota</taxon>
        <taxon>Fungi</taxon>
        <taxon>Dikarya</taxon>
        <taxon>Ascomycota</taxon>
        <taxon>Pezizomycotina</taxon>
        <taxon>Leotiomycetes</taxon>
        <taxon>Helotiales</taxon>
        <taxon>Sclerotiniaceae</taxon>
        <taxon>Botrytis</taxon>
    </lineage>
</organism>
<dbReference type="EMBL" id="FQ790312">
    <property type="protein sequence ID" value="CCD34572.1"/>
    <property type="molecule type" value="Genomic_DNA"/>
</dbReference>
<evidence type="ECO:0000313" key="2">
    <source>
        <dbReference type="Proteomes" id="UP000008177"/>
    </source>
</evidence>
<sequence length="51" mass="5696">MLTCKRRLGTKALALSSLTRTTMLGFTQLPTRTSGIWNIGDDIQTVINIWT</sequence>
<dbReference type="AlphaFoldDB" id="G2YBI1"/>
<reference evidence="2" key="1">
    <citation type="journal article" date="2011" name="PLoS Genet.">
        <title>Genomic analysis of the necrotrophic fungal pathogens Sclerotinia sclerotiorum and Botrytis cinerea.</title>
        <authorList>
            <person name="Amselem J."/>
            <person name="Cuomo C.A."/>
            <person name="van Kan J.A."/>
            <person name="Viaud M."/>
            <person name="Benito E.P."/>
            <person name="Couloux A."/>
            <person name="Coutinho P.M."/>
            <person name="de Vries R.P."/>
            <person name="Dyer P.S."/>
            <person name="Fillinger S."/>
            <person name="Fournier E."/>
            <person name="Gout L."/>
            <person name="Hahn M."/>
            <person name="Kohn L."/>
            <person name="Lapalu N."/>
            <person name="Plummer K.M."/>
            <person name="Pradier J.M."/>
            <person name="Quevillon E."/>
            <person name="Sharon A."/>
            <person name="Simon A."/>
            <person name="ten Have A."/>
            <person name="Tudzynski B."/>
            <person name="Tudzynski P."/>
            <person name="Wincker P."/>
            <person name="Andrew M."/>
            <person name="Anthouard V."/>
            <person name="Beever R.E."/>
            <person name="Beffa R."/>
            <person name="Benoit I."/>
            <person name="Bouzid O."/>
            <person name="Brault B."/>
            <person name="Chen Z."/>
            <person name="Choquer M."/>
            <person name="Collemare J."/>
            <person name="Cotton P."/>
            <person name="Danchin E.G."/>
            <person name="Da Silva C."/>
            <person name="Gautier A."/>
            <person name="Giraud C."/>
            <person name="Giraud T."/>
            <person name="Gonzalez C."/>
            <person name="Grossetete S."/>
            <person name="Guldener U."/>
            <person name="Henrissat B."/>
            <person name="Howlett B.J."/>
            <person name="Kodira C."/>
            <person name="Kretschmer M."/>
            <person name="Lappartient A."/>
            <person name="Leroch M."/>
            <person name="Levis C."/>
            <person name="Mauceli E."/>
            <person name="Neuveglise C."/>
            <person name="Oeser B."/>
            <person name="Pearson M."/>
            <person name="Poulain J."/>
            <person name="Poussereau N."/>
            <person name="Quesneville H."/>
            <person name="Rascle C."/>
            <person name="Schumacher J."/>
            <person name="Segurens B."/>
            <person name="Sexton A."/>
            <person name="Silva E."/>
            <person name="Sirven C."/>
            <person name="Soanes D.M."/>
            <person name="Talbot N.J."/>
            <person name="Templeton M."/>
            <person name="Yandava C."/>
            <person name="Yarden O."/>
            <person name="Zeng Q."/>
            <person name="Rollins J.A."/>
            <person name="Lebrun M.H."/>
            <person name="Dickman M."/>
        </authorList>
    </citation>
    <scope>NUCLEOTIDE SEQUENCE [LARGE SCALE GENOMIC DNA]</scope>
    <source>
        <strain evidence="2">T4</strain>
    </source>
</reference>
<proteinExistence type="predicted"/>
<dbReference type="Proteomes" id="UP000008177">
    <property type="component" value="Unplaced contigs"/>
</dbReference>
<name>G2YBI1_BOTF4</name>
<evidence type="ECO:0000313" key="1">
    <source>
        <dbReference type="EMBL" id="CCD34572.1"/>
    </source>
</evidence>
<gene>
    <name evidence="1" type="ORF">BofuT4_uP101710.1</name>
</gene>
<dbReference type="InParanoid" id="G2YBI1"/>